<keyword evidence="4 6" id="KW-1133">Transmembrane helix</keyword>
<keyword evidence="5 6" id="KW-0472">Membrane</keyword>
<evidence type="ECO:0000256" key="2">
    <source>
        <dbReference type="ARBA" id="ARBA00022475"/>
    </source>
</evidence>
<dbReference type="Proteomes" id="UP000283946">
    <property type="component" value="Chromosome"/>
</dbReference>
<proteinExistence type="predicted"/>
<keyword evidence="2" id="KW-1003">Cell membrane</keyword>
<evidence type="ECO:0000313" key="8">
    <source>
        <dbReference type="EMBL" id="AZZ55850.1"/>
    </source>
</evidence>
<comment type="subcellular location">
    <subcellularLocation>
        <location evidence="1">Cell membrane</location>
        <topology evidence="1">Multi-pass membrane protein</topology>
    </subcellularLocation>
</comment>
<dbReference type="InterPro" id="IPR027379">
    <property type="entry name" value="CLS_N"/>
</dbReference>
<evidence type="ECO:0000256" key="5">
    <source>
        <dbReference type="ARBA" id="ARBA00023136"/>
    </source>
</evidence>
<accession>A0AAD1AF78</accession>
<protein>
    <recommendedName>
        <fullName evidence="7">Cardiolipin synthase N-terminal domain-containing protein</fullName>
    </recommendedName>
</protein>
<dbReference type="KEGG" id="ria:C7V51_08155"/>
<evidence type="ECO:0000256" key="6">
    <source>
        <dbReference type="SAM" id="Phobius"/>
    </source>
</evidence>
<evidence type="ECO:0000259" key="7">
    <source>
        <dbReference type="Pfam" id="PF13396"/>
    </source>
</evidence>
<reference evidence="8 9" key="1">
    <citation type="submission" date="2018-03" db="EMBL/GenBank/DDBJ databases">
        <title>Bacteriophage NCPPB3778 and a type I-E CRISPR drive the evolution of the US Biological Select Agent, Rathayibacter toxicus.</title>
        <authorList>
            <person name="Davis E.W.II."/>
            <person name="Tabima J.F."/>
            <person name="Weisberg A.J."/>
            <person name="Dantas Lopes L."/>
            <person name="Wiseman M.S."/>
            <person name="Wiseman M.S."/>
            <person name="Pupko T."/>
            <person name="Belcher M.S."/>
            <person name="Sechler A.J."/>
            <person name="Tancos M.A."/>
            <person name="Schroeder B.K."/>
            <person name="Murray T.D."/>
            <person name="Luster D.G."/>
            <person name="Schneider W.L."/>
            <person name="Rogers E."/>
            <person name="Andreote F.D."/>
            <person name="Grunwald N.J."/>
            <person name="Putnam M.L."/>
            <person name="Chang J.H."/>
        </authorList>
    </citation>
    <scope>NUCLEOTIDE SEQUENCE [LARGE SCALE GENOMIC DNA]</scope>
    <source>
        <strain evidence="8 9">NCCPB 2253</strain>
    </source>
</reference>
<gene>
    <name evidence="8" type="ORF">C7V51_08155</name>
</gene>
<evidence type="ECO:0000256" key="1">
    <source>
        <dbReference type="ARBA" id="ARBA00004651"/>
    </source>
</evidence>
<dbReference type="Pfam" id="PF13396">
    <property type="entry name" value="PLDc_N"/>
    <property type="match status" value="1"/>
</dbReference>
<name>A0AAD1AF78_9MICO</name>
<sequence>MITDTSYFHVIFLGLSAIVVAWSIWALAIMVREERISSYYKVVWGVVLLLFPGIGLIMWLGVRRWTRSKRTALDIRVK</sequence>
<dbReference type="RefSeq" id="WP_104265005.1">
    <property type="nucleotide sequence ID" value="NZ_CP028130.1"/>
</dbReference>
<feature type="domain" description="Cardiolipin synthase N-terminal" evidence="7">
    <location>
        <begin position="22"/>
        <end position="60"/>
    </location>
</feature>
<evidence type="ECO:0000256" key="4">
    <source>
        <dbReference type="ARBA" id="ARBA00022989"/>
    </source>
</evidence>
<evidence type="ECO:0000256" key="3">
    <source>
        <dbReference type="ARBA" id="ARBA00022692"/>
    </source>
</evidence>
<feature type="transmembrane region" description="Helical" evidence="6">
    <location>
        <begin position="42"/>
        <end position="62"/>
    </location>
</feature>
<evidence type="ECO:0000313" key="9">
    <source>
        <dbReference type="Proteomes" id="UP000283946"/>
    </source>
</evidence>
<dbReference type="GO" id="GO:0005886">
    <property type="term" value="C:plasma membrane"/>
    <property type="evidence" value="ECO:0007669"/>
    <property type="project" value="UniProtKB-SubCell"/>
</dbReference>
<feature type="transmembrane region" description="Helical" evidence="6">
    <location>
        <begin position="7"/>
        <end position="30"/>
    </location>
</feature>
<dbReference type="AlphaFoldDB" id="A0AAD1AF78"/>
<organism evidence="8 9">
    <name type="scientific">Rathayibacter iranicus</name>
    <dbReference type="NCBI Taxonomy" id="59737"/>
    <lineage>
        <taxon>Bacteria</taxon>
        <taxon>Bacillati</taxon>
        <taxon>Actinomycetota</taxon>
        <taxon>Actinomycetes</taxon>
        <taxon>Micrococcales</taxon>
        <taxon>Microbacteriaceae</taxon>
        <taxon>Rathayibacter</taxon>
    </lineage>
</organism>
<dbReference type="EMBL" id="CP028130">
    <property type="protein sequence ID" value="AZZ55850.1"/>
    <property type="molecule type" value="Genomic_DNA"/>
</dbReference>
<keyword evidence="3 6" id="KW-0812">Transmembrane</keyword>